<reference evidence="4" key="1">
    <citation type="submission" date="2023-07" db="EMBL/GenBank/DDBJ databases">
        <title>30 novel species of actinomycetes from the DSMZ collection.</title>
        <authorList>
            <person name="Nouioui I."/>
        </authorList>
    </citation>
    <scope>NUCLEOTIDE SEQUENCE [LARGE SCALE GENOMIC DNA]</scope>
    <source>
        <strain evidence="4">DSM 44917</strain>
    </source>
</reference>
<dbReference type="InterPro" id="IPR024344">
    <property type="entry name" value="MDMPI_metal-binding"/>
</dbReference>
<proteinExistence type="predicted"/>
<dbReference type="NCBIfam" id="TIGR03086">
    <property type="entry name" value="TIGR03086 family metal-binding protein"/>
    <property type="match status" value="1"/>
</dbReference>
<dbReference type="Gene3D" id="1.20.120.450">
    <property type="entry name" value="dinb family like domain"/>
    <property type="match status" value="1"/>
</dbReference>
<evidence type="ECO:0000259" key="2">
    <source>
        <dbReference type="Pfam" id="PF11716"/>
    </source>
</evidence>
<dbReference type="InterPro" id="IPR017517">
    <property type="entry name" value="Maleyloyr_isom"/>
</dbReference>
<dbReference type="Pfam" id="PF11716">
    <property type="entry name" value="MDMPI_N"/>
    <property type="match status" value="1"/>
</dbReference>
<feature type="region of interest" description="Disordered" evidence="1">
    <location>
        <begin position="65"/>
        <end position="86"/>
    </location>
</feature>
<feature type="domain" description="Mycothiol-dependent maleylpyruvate isomerase metal-binding" evidence="2">
    <location>
        <begin position="15"/>
        <end position="138"/>
    </location>
</feature>
<evidence type="ECO:0000256" key="1">
    <source>
        <dbReference type="SAM" id="MobiDB-lite"/>
    </source>
</evidence>
<organism evidence="3 4">
    <name type="scientific">Streptomyces boetiae</name>
    <dbReference type="NCBI Taxonomy" id="3075541"/>
    <lineage>
        <taxon>Bacteria</taxon>
        <taxon>Bacillati</taxon>
        <taxon>Actinomycetota</taxon>
        <taxon>Actinomycetes</taxon>
        <taxon>Kitasatosporales</taxon>
        <taxon>Streptomycetaceae</taxon>
        <taxon>Streptomyces</taxon>
    </lineage>
</organism>
<evidence type="ECO:0000313" key="4">
    <source>
        <dbReference type="Proteomes" id="UP001183388"/>
    </source>
</evidence>
<keyword evidence="4" id="KW-1185">Reference proteome</keyword>
<accession>A0ABU2L6A0</accession>
<dbReference type="EMBL" id="JAVREN010000009">
    <property type="protein sequence ID" value="MDT0307085.1"/>
    <property type="molecule type" value="Genomic_DNA"/>
</dbReference>
<dbReference type="NCBIfam" id="TIGR03083">
    <property type="entry name" value="maleylpyruvate isomerase family mycothiol-dependent enzyme"/>
    <property type="match status" value="1"/>
</dbReference>
<sequence>MSEETNAMADLGPVARGVAGLLDGVGEDRLDDPTPCEEYRVRDLLRHLLGLTLAFRAAGRKELGEYTRTNPADPESRPPSLGGDWRGRLREQLEGMAEAWRDPAAWEGTTEAGGVTLPGAVAGQVGLNELLVHGWDLAVATGQPYACDEASARVSIALLSHETDDADRDTSGIFGHVVPVPPDAPLLDRAIALSGRRPDWTP</sequence>
<dbReference type="InterPro" id="IPR017520">
    <property type="entry name" value="CHP03086"/>
</dbReference>
<gene>
    <name evidence="3" type="ORF">RM780_08925</name>
</gene>
<dbReference type="InterPro" id="IPR034660">
    <property type="entry name" value="DinB/YfiT-like"/>
</dbReference>
<dbReference type="RefSeq" id="WP_311630024.1">
    <property type="nucleotide sequence ID" value="NZ_JAVREN010000009.1"/>
</dbReference>
<protein>
    <submittedName>
        <fullName evidence="3">TIGR03086 family metal-binding protein</fullName>
    </submittedName>
</protein>
<evidence type="ECO:0000313" key="3">
    <source>
        <dbReference type="EMBL" id="MDT0307085.1"/>
    </source>
</evidence>
<name>A0ABU2L6A0_9ACTN</name>
<dbReference type="Proteomes" id="UP001183388">
    <property type="component" value="Unassembled WGS sequence"/>
</dbReference>
<dbReference type="SUPFAM" id="SSF109854">
    <property type="entry name" value="DinB/YfiT-like putative metalloenzymes"/>
    <property type="match status" value="1"/>
</dbReference>
<comment type="caution">
    <text evidence="3">The sequence shown here is derived from an EMBL/GenBank/DDBJ whole genome shotgun (WGS) entry which is preliminary data.</text>
</comment>